<dbReference type="eggNOG" id="COG0739">
    <property type="taxonomic scope" value="Bacteria"/>
</dbReference>
<dbReference type="PANTHER" id="PTHR21666:SF270">
    <property type="entry name" value="MUREIN HYDROLASE ACTIVATOR ENVC"/>
    <property type="match status" value="1"/>
</dbReference>
<dbReference type="Gene3D" id="2.70.70.10">
    <property type="entry name" value="Glucose Permease (Domain IIA)"/>
    <property type="match status" value="1"/>
</dbReference>
<dbReference type="SUPFAM" id="SSF51261">
    <property type="entry name" value="Duplicated hybrid motif"/>
    <property type="match status" value="1"/>
</dbReference>
<evidence type="ECO:0000259" key="1">
    <source>
        <dbReference type="Pfam" id="PF01551"/>
    </source>
</evidence>
<feature type="domain" description="M23ase beta-sheet core" evidence="1">
    <location>
        <begin position="114"/>
        <end position="217"/>
    </location>
</feature>
<evidence type="ECO:0000313" key="2">
    <source>
        <dbReference type="EMBL" id="ADN13309.1"/>
    </source>
</evidence>
<dbReference type="Pfam" id="PF01551">
    <property type="entry name" value="Peptidase_M23"/>
    <property type="match status" value="1"/>
</dbReference>
<sequence length="224" mass="25097">MNLELYVKDWTLLTPTLREIEIDEIKDIELIKSIQIHLNCCGYGCIVDGIVGEETKKVFARFKKEHFLEFPTKLGRMTAVTLIELNKTIKKGLFTPTKGEGWISSPYGQRGNSFHKGVDIACPQGTYVYAIASGVVRESVELCRVGDYNCGGGWGNHVMIEHSPEMSSRYAHLSWVSVKVGQQVKRGEMIGRSGNTGHSYGPHLHFEIIKNGERINPQSVMKVL</sequence>
<dbReference type="OrthoDB" id="507840at2"/>
<gene>
    <name evidence="2" type="ordered locus">Cyan7822_1308</name>
</gene>
<dbReference type="InterPro" id="IPR011055">
    <property type="entry name" value="Dup_hybrid_motif"/>
</dbReference>
<dbReference type="eggNOG" id="COG3409">
    <property type="taxonomic scope" value="Bacteria"/>
</dbReference>
<accession>E0UHQ2</accession>
<dbReference type="InterPro" id="IPR050570">
    <property type="entry name" value="Cell_wall_metabolism_enzyme"/>
</dbReference>
<proteinExistence type="predicted"/>
<dbReference type="STRING" id="497965.Cyan7822_1308"/>
<dbReference type="Proteomes" id="UP000008206">
    <property type="component" value="Chromosome"/>
</dbReference>
<dbReference type="InterPro" id="IPR016047">
    <property type="entry name" value="M23ase_b-sheet_dom"/>
</dbReference>
<dbReference type="KEGG" id="cyj:Cyan7822_1308"/>
<protein>
    <submittedName>
        <fullName evidence="2">Peptidase M23</fullName>
    </submittedName>
</protein>
<evidence type="ECO:0000313" key="3">
    <source>
        <dbReference type="Proteomes" id="UP000008206"/>
    </source>
</evidence>
<dbReference type="HOGENOM" id="CLU_1233362_0_0_3"/>
<dbReference type="EMBL" id="CP002198">
    <property type="protein sequence ID" value="ADN13309.1"/>
    <property type="molecule type" value="Genomic_DNA"/>
</dbReference>
<dbReference type="RefSeq" id="WP_013321416.1">
    <property type="nucleotide sequence ID" value="NC_014501.1"/>
</dbReference>
<name>E0UHQ2_GLOV7</name>
<organism evidence="2 3">
    <name type="scientific">Gloeothece verrucosa (strain PCC 7822)</name>
    <name type="common">Cyanothece sp. (strain PCC 7822)</name>
    <dbReference type="NCBI Taxonomy" id="497965"/>
    <lineage>
        <taxon>Bacteria</taxon>
        <taxon>Bacillati</taxon>
        <taxon>Cyanobacteriota</taxon>
        <taxon>Cyanophyceae</taxon>
        <taxon>Oscillatoriophycideae</taxon>
        <taxon>Chroococcales</taxon>
        <taxon>Aphanothecaceae</taxon>
        <taxon>Gloeothece</taxon>
        <taxon>Gloeothece verrucosa</taxon>
    </lineage>
</organism>
<dbReference type="CDD" id="cd12797">
    <property type="entry name" value="M23_peptidase"/>
    <property type="match status" value="1"/>
</dbReference>
<keyword evidence="3" id="KW-1185">Reference proteome</keyword>
<dbReference type="AlphaFoldDB" id="E0UHQ2"/>
<dbReference type="PANTHER" id="PTHR21666">
    <property type="entry name" value="PEPTIDASE-RELATED"/>
    <property type="match status" value="1"/>
</dbReference>
<reference evidence="3" key="1">
    <citation type="journal article" date="2011" name="MBio">
        <title>Novel metabolic attributes of the genus Cyanothece, comprising a group of unicellular nitrogen-fixing Cyanobacteria.</title>
        <authorList>
            <person name="Bandyopadhyay A."/>
            <person name="Elvitigala T."/>
            <person name="Welsh E."/>
            <person name="Stockel J."/>
            <person name="Liberton M."/>
            <person name="Min H."/>
            <person name="Sherman L.A."/>
            <person name="Pakrasi H.B."/>
        </authorList>
    </citation>
    <scope>NUCLEOTIDE SEQUENCE [LARGE SCALE GENOMIC DNA]</scope>
    <source>
        <strain evidence="3">PCC 7822</strain>
    </source>
</reference>
<dbReference type="GO" id="GO:0004222">
    <property type="term" value="F:metalloendopeptidase activity"/>
    <property type="evidence" value="ECO:0007669"/>
    <property type="project" value="TreeGrafter"/>
</dbReference>